<dbReference type="RefSeq" id="WP_223021354.1">
    <property type="nucleotide sequence ID" value="NZ_CP078143.1"/>
</dbReference>
<evidence type="ECO:0000256" key="2">
    <source>
        <dbReference type="SAM" id="Phobius"/>
    </source>
</evidence>
<feature type="transmembrane region" description="Helical" evidence="2">
    <location>
        <begin position="343"/>
        <end position="361"/>
    </location>
</feature>
<feature type="transmembrane region" description="Helical" evidence="2">
    <location>
        <begin position="143"/>
        <end position="164"/>
    </location>
</feature>
<dbReference type="PANTHER" id="PTHR38592:SF3">
    <property type="entry name" value="BLL4819 PROTEIN"/>
    <property type="match status" value="1"/>
</dbReference>
<keyword evidence="2" id="KW-1133">Transmembrane helix</keyword>
<feature type="transmembrane region" description="Helical" evidence="2">
    <location>
        <begin position="279"/>
        <end position="299"/>
    </location>
</feature>
<dbReference type="PIRSF" id="PIRSF028704">
    <property type="entry name" value="UPC028704"/>
    <property type="match status" value="1"/>
</dbReference>
<feature type="region of interest" description="Disordered" evidence="1">
    <location>
        <begin position="371"/>
        <end position="392"/>
    </location>
</feature>
<proteinExistence type="predicted"/>
<dbReference type="Proteomes" id="UP001596107">
    <property type="component" value="Unassembled WGS sequence"/>
</dbReference>
<organism evidence="3 4">
    <name type="scientific">Nitratireductor kimnyeongensis</name>
    <dbReference type="NCBI Taxonomy" id="430679"/>
    <lineage>
        <taxon>Bacteria</taxon>
        <taxon>Pseudomonadati</taxon>
        <taxon>Pseudomonadota</taxon>
        <taxon>Alphaproteobacteria</taxon>
        <taxon>Hyphomicrobiales</taxon>
        <taxon>Phyllobacteriaceae</taxon>
        <taxon>Nitratireductor</taxon>
    </lineage>
</organism>
<feature type="transmembrane region" description="Helical" evidence="2">
    <location>
        <begin position="233"/>
        <end position="251"/>
    </location>
</feature>
<evidence type="ECO:0000256" key="1">
    <source>
        <dbReference type="SAM" id="MobiDB-lite"/>
    </source>
</evidence>
<evidence type="ECO:0000313" key="3">
    <source>
        <dbReference type="EMBL" id="MFC5585320.1"/>
    </source>
</evidence>
<dbReference type="Pfam" id="PF10129">
    <property type="entry name" value="OpgC_C"/>
    <property type="match status" value="1"/>
</dbReference>
<keyword evidence="2" id="KW-0812">Transmembrane</keyword>
<feature type="transmembrane region" description="Helical" evidence="2">
    <location>
        <begin position="87"/>
        <end position="111"/>
    </location>
</feature>
<keyword evidence="4" id="KW-1185">Reference proteome</keyword>
<gene>
    <name evidence="3" type="ORF">ACFPOD_09360</name>
</gene>
<sequence length="392" mass="43367">MNAPFIPSSVGRDQRLDVFRGLALITIFINHVPGNLYETLTSRNFGFSDAAEAFVLMSGIAVGLAYSRGFRERAFFATCMKVWRRAGLLYVTHIVSSVLAIALVAGGALYFGVFEMLGRINFGPLLTKPLQTMVGVPLLGHQLGYFNILPLYAMLLLISPLYIMIGLRSPLALIGVAVVVWLLAGTFRLNLPNYPNPGGWFFNPIAWQLIYAVGIAGGLCMLEGRKLVPYRAWLFWLCAAFLAFSCVWVLLKAGALPGREVLPFFIAGFDKTFVALPRLLHALALAYVLTNVAWVIKAFQWSVFRPIELMGRNGLAVFASGSVLAIVLQIVRLRFETNFASDTVLLAVGIALQYAVALFLSRQKAERKEARRAAERKFMPSPPEKERLRESA</sequence>
<evidence type="ECO:0000313" key="4">
    <source>
        <dbReference type="Proteomes" id="UP001596107"/>
    </source>
</evidence>
<dbReference type="PANTHER" id="PTHR38592">
    <property type="entry name" value="BLL4819 PROTEIN"/>
    <property type="match status" value="1"/>
</dbReference>
<feature type="transmembrane region" description="Helical" evidence="2">
    <location>
        <begin position="201"/>
        <end position="221"/>
    </location>
</feature>
<feature type="transmembrane region" description="Helical" evidence="2">
    <location>
        <begin position="311"/>
        <end position="331"/>
    </location>
</feature>
<accession>A0ABW0T9Z9</accession>
<reference evidence="4" key="1">
    <citation type="journal article" date="2019" name="Int. J. Syst. Evol. Microbiol.">
        <title>The Global Catalogue of Microorganisms (GCM) 10K type strain sequencing project: providing services to taxonomists for standard genome sequencing and annotation.</title>
        <authorList>
            <consortium name="The Broad Institute Genomics Platform"/>
            <consortium name="The Broad Institute Genome Sequencing Center for Infectious Disease"/>
            <person name="Wu L."/>
            <person name="Ma J."/>
        </authorList>
    </citation>
    <scope>NUCLEOTIDE SEQUENCE [LARGE SCALE GENOMIC DNA]</scope>
    <source>
        <strain evidence="4">JCM 3366</strain>
    </source>
</reference>
<name>A0ABW0T9Z9_9HYPH</name>
<keyword evidence="2" id="KW-0472">Membrane</keyword>
<protein>
    <submittedName>
        <fullName evidence="3">OpgC family protein</fullName>
    </submittedName>
</protein>
<dbReference type="EMBL" id="JBHSNB010000002">
    <property type="protein sequence ID" value="MFC5585320.1"/>
    <property type="molecule type" value="Genomic_DNA"/>
</dbReference>
<comment type="caution">
    <text evidence="3">The sequence shown here is derived from an EMBL/GenBank/DDBJ whole genome shotgun (WGS) entry which is preliminary data.</text>
</comment>
<dbReference type="InterPro" id="IPR014550">
    <property type="entry name" value="UCP028704_OpgC"/>
</dbReference>
<feature type="transmembrane region" description="Helical" evidence="2">
    <location>
        <begin position="171"/>
        <end position="189"/>
    </location>
</feature>
<feature type="transmembrane region" description="Helical" evidence="2">
    <location>
        <begin position="45"/>
        <end position="66"/>
    </location>
</feature>